<comment type="caution">
    <text evidence="2">The sequence shown here is derived from an EMBL/GenBank/DDBJ whole genome shotgun (WGS) entry which is preliminary data.</text>
</comment>
<dbReference type="AlphaFoldDB" id="A0A9P6IKI6"/>
<dbReference type="EMBL" id="JAAAHW010010913">
    <property type="protein sequence ID" value="KAF9922093.1"/>
    <property type="molecule type" value="Genomic_DNA"/>
</dbReference>
<feature type="compositionally biased region" description="Basic and acidic residues" evidence="1">
    <location>
        <begin position="41"/>
        <end position="51"/>
    </location>
</feature>
<evidence type="ECO:0000313" key="3">
    <source>
        <dbReference type="Proteomes" id="UP000749646"/>
    </source>
</evidence>
<evidence type="ECO:0000313" key="2">
    <source>
        <dbReference type="EMBL" id="KAF9922093.1"/>
    </source>
</evidence>
<accession>A0A9P6IKI6</accession>
<dbReference type="Proteomes" id="UP000749646">
    <property type="component" value="Unassembled WGS sequence"/>
</dbReference>
<keyword evidence="3" id="KW-1185">Reference proteome</keyword>
<feature type="region of interest" description="Disordered" evidence="1">
    <location>
        <begin position="1"/>
        <end position="51"/>
    </location>
</feature>
<proteinExistence type="predicted"/>
<sequence>APSQPLTPRWERYAPSPFLPSSSKKKAGRVRVRIAPTSESKAVKEPEKEERFRMKAEETLVRLRRQHQDMMPNSLELELKTGVNEGMEENVDVKTRLLDLEAKIGRIARLLDSEADCAALALAHERRIYDEVDCDY</sequence>
<reference evidence="2" key="1">
    <citation type="journal article" date="2020" name="Fungal Divers.">
        <title>Resolving the Mortierellaceae phylogeny through synthesis of multi-gene phylogenetics and phylogenomics.</title>
        <authorList>
            <person name="Vandepol N."/>
            <person name="Liber J."/>
            <person name="Desiro A."/>
            <person name="Na H."/>
            <person name="Kennedy M."/>
            <person name="Barry K."/>
            <person name="Grigoriev I.V."/>
            <person name="Miller A.N."/>
            <person name="O'Donnell K."/>
            <person name="Stajich J.E."/>
            <person name="Bonito G."/>
        </authorList>
    </citation>
    <scope>NUCLEOTIDE SEQUENCE</scope>
    <source>
        <strain evidence="2">MES-2147</strain>
    </source>
</reference>
<evidence type="ECO:0000256" key="1">
    <source>
        <dbReference type="SAM" id="MobiDB-lite"/>
    </source>
</evidence>
<feature type="compositionally biased region" description="Basic residues" evidence="1">
    <location>
        <begin position="23"/>
        <end position="32"/>
    </location>
</feature>
<organism evidence="2 3">
    <name type="scientific">Modicella reniformis</name>
    <dbReference type="NCBI Taxonomy" id="1440133"/>
    <lineage>
        <taxon>Eukaryota</taxon>
        <taxon>Fungi</taxon>
        <taxon>Fungi incertae sedis</taxon>
        <taxon>Mucoromycota</taxon>
        <taxon>Mortierellomycotina</taxon>
        <taxon>Mortierellomycetes</taxon>
        <taxon>Mortierellales</taxon>
        <taxon>Mortierellaceae</taxon>
        <taxon>Modicella</taxon>
    </lineage>
</organism>
<protein>
    <submittedName>
        <fullName evidence="2">Uncharacterized protein</fullName>
    </submittedName>
</protein>
<name>A0A9P6IKI6_9FUNG</name>
<gene>
    <name evidence="2" type="ORF">BGZ65_009867</name>
</gene>
<feature type="non-terminal residue" evidence="2">
    <location>
        <position position="136"/>
    </location>
</feature>